<comment type="caution">
    <text evidence="3">The sequence shown here is derived from an EMBL/GenBank/DDBJ whole genome shotgun (WGS) entry which is preliminary data.</text>
</comment>
<organism evidence="3 4">
    <name type="scientific">Aromia moschata</name>
    <dbReference type="NCBI Taxonomy" id="1265417"/>
    <lineage>
        <taxon>Eukaryota</taxon>
        <taxon>Metazoa</taxon>
        <taxon>Ecdysozoa</taxon>
        <taxon>Arthropoda</taxon>
        <taxon>Hexapoda</taxon>
        <taxon>Insecta</taxon>
        <taxon>Pterygota</taxon>
        <taxon>Neoptera</taxon>
        <taxon>Endopterygota</taxon>
        <taxon>Coleoptera</taxon>
        <taxon>Polyphaga</taxon>
        <taxon>Cucujiformia</taxon>
        <taxon>Chrysomeloidea</taxon>
        <taxon>Cerambycidae</taxon>
        <taxon>Cerambycinae</taxon>
        <taxon>Callichromatini</taxon>
        <taxon>Aromia</taxon>
    </lineage>
</organism>
<dbReference type="Pfam" id="PF15999">
    <property type="entry name" value="DUF4774"/>
    <property type="match status" value="2"/>
</dbReference>
<evidence type="ECO:0000259" key="2">
    <source>
        <dbReference type="Pfam" id="PF15999"/>
    </source>
</evidence>
<gene>
    <name evidence="3" type="ORF">NQ318_014278</name>
</gene>
<feature type="compositionally biased region" description="Basic and acidic residues" evidence="1">
    <location>
        <begin position="249"/>
        <end position="261"/>
    </location>
</feature>
<protein>
    <recommendedName>
        <fullName evidence="2">DUF4774 domain-containing protein</fullName>
    </recommendedName>
</protein>
<feature type="region of interest" description="Disordered" evidence="1">
    <location>
        <begin position="142"/>
        <end position="161"/>
    </location>
</feature>
<feature type="compositionally biased region" description="Pro residues" evidence="1">
    <location>
        <begin position="265"/>
        <end position="280"/>
    </location>
</feature>
<evidence type="ECO:0000256" key="1">
    <source>
        <dbReference type="SAM" id="MobiDB-lite"/>
    </source>
</evidence>
<feature type="region of interest" description="Disordered" evidence="1">
    <location>
        <begin position="231"/>
        <end position="328"/>
    </location>
</feature>
<feature type="domain" description="DUF4774" evidence="2">
    <location>
        <begin position="343"/>
        <end position="373"/>
    </location>
</feature>
<dbReference type="EMBL" id="JAPWTK010000027">
    <property type="protein sequence ID" value="KAJ8956863.1"/>
    <property type="molecule type" value="Genomic_DNA"/>
</dbReference>
<reference evidence="3" key="1">
    <citation type="journal article" date="2023" name="Insect Mol. Biol.">
        <title>Genome sequencing provides insights into the evolution of gene families encoding plant cell wall-degrading enzymes in longhorned beetles.</title>
        <authorList>
            <person name="Shin N.R."/>
            <person name="Okamura Y."/>
            <person name="Kirsch R."/>
            <person name="Pauchet Y."/>
        </authorList>
    </citation>
    <scope>NUCLEOTIDE SEQUENCE</scope>
    <source>
        <strain evidence="3">AMC_N1</strain>
    </source>
</reference>
<name>A0AAV8YZ58_9CUCU</name>
<accession>A0AAV8YZ58</accession>
<evidence type="ECO:0000313" key="4">
    <source>
        <dbReference type="Proteomes" id="UP001162162"/>
    </source>
</evidence>
<keyword evidence="4" id="KW-1185">Reference proteome</keyword>
<feature type="compositionally biased region" description="Polar residues" evidence="1">
    <location>
        <begin position="237"/>
        <end position="247"/>
    </location>
</feature>
<dbReference type="Proteomes" id="UP001162162">
    <property type="component" value="Unassembled WGS sequence"/>
</dbReference>
<evidence type="ECO:0000313" key="3">
    <source>
        <dbReference type="EMBL" id="KAJ8956863.1"/>
    </source>
</evidence>
<feature type="compositionally biased region" description="Low complexity" evidence="1">
    <location>
        <begin position="281"/>
        <end position="296"/>
    </location>
</feature>
<dbReference type="InterPro" id="IPR031942">
    <property type="entry name" value="DUF4774"/>
</dbReference>
<sequence>MNLEQLIPSTPFLGSEDNQHSNKVNDKNVLNNLEKQTVDNVRNIVSSTQLMQSPAFYNPYLQYLQRYAQDQLPYGPLTAYSNNVDSNYAYNQNYGLYDPLSSEKGRQNWNWPGASYFPIYIRDPFLQFYNAITSMVEYGPNAGQAGPCKRPKTGKPKGKDFTREAKTADEYDEKEQITFEIGDKNAPQITIYGFDEDIDIGANNPNTLKFTVNLRSGKTDTDNKAVKTTWDKIVESGNPSHNSSARPSSKYEKHEESKEFRPPLFFKPPTKPPATPPPQQPATSPSSPVKGSVGVKGRPDDDDMDEDEKADDINISNDGNKKLFSRDNTGSGIFIHKLKREAGGTAIVGPNGIAYTHPDSLAIAGSGTKVVAVDPSINLAELIYNTTSNSSKPNADGFPPSRVGRVVAVGPVPESYHNLRHQNPTGCHQNPNSETVNPRDDITTINNKLNNKNPPLQTPVMDSVRQPTTPKPVITITRQDVRVSDLLNQINQLGALQNLKSDSAEEIFKSILKDSDSLAPYRAHPLLHYDRIIHFRDGSNSNNDVTTLILKPVAKSVAGTDGKAISTPLSRAILRQGTNVDILFEPEAIAIAGPGGIAHAESDLEISYEDLI</sequence>
<feature type="compositionally biased region" description="Acidic residues" evidence="1">
    <location>
        <begin position="300"/>
        <end position="310"/>
    </location>
</feature>
<feature type="domain" description="DUF4774" evidence="2">
    <location>
        <begin position="546"/>
        <end position="603"/>
    </location>
</feature>
<proteinExistence type="predicted"/>
<feature type="region of interest" description="Disordered" evidence="1">
    <location>
        <begin position="1"/>
        <end position="24"/>
    </location>
</feature>
<dbReference type="AlphaFoldDB" id="A0AAV8YZ58"/>